<accession>A0A2U2HHM8</accession>
<dbReference type="Gene3D" id="2.120.10.30">
    <property type="entry name" value="TolB, C-terminal domain"/>
    <property type="match status" value="1"/>
</dbReference>
<organism evidence="4 5">
    <name type="scientific">Massilia glaciei</name>
    <dbReference type="NCBI Taxonomy" id="1524097"/>
    <lineage>
        <taxon>Bacteria</taxon>
        <taxon>Pseudomonadati</taxon>
        <taxon>Pseudomonadota</taxon>
        <taxon>Betaproteobacteria</taxon>
        <taxon>Burkholderiales</taxon>
        <taxon>Oxalobacteraceae</taxon>
        <taxon>Telluria group</taxon>
        <taxon>Massilia</taxon>
    </lineage>
</organism>
<sequence>MISRRYLLKRQIIPVLMAALLVGTGMAATTAHADSSIPVADFFKKAQFAGAPILSPDGKNMAVLTPRNGRNVLAVINLDTRVPKVVAADPDWNISNPIWVNSNRLVFSITRGSDEVLERQTGGGLFAVNTDGSGFKKLAMTIKEAQGGNVKYDGISVLQRAGGESADLFVVNNERGRDADLGASDVFRLDTTNGRRTLLTFDNPGNVSGWLLDHDNVIRIASALSVAPGTNRIQQTVSYRESDKSPWRPIHQGFLDEGKAMTPLGFDFNNKTMYVSGRFNGGDRETAHVWNFSTNTPGEMIADHPLVDVSGGLLFDEVRKKIIGMRVNGMKPETYYFDEDYARMQATLNASLPGQDVTFSWRGERVVLVARGDNNVGKVYFFDLKKQRLEPVFDFKPEFEGKRLSAQTVIDYKARDGLSIPAYLTLPEGMPAKNLPLVMFVHGGPHARDSFGYNPLTQMLASRGYAVLQPQFRMSTGFGWKHHTAGWKQWGLAMQDDLTDGVEALAKQGVIDKNRVCIIGASYGGYATMYGLVKDPDLYKCGINWVGVTDVKMLFTVTWSDMRGPYMDNMGAKMHGDPKTDEAYFQKVSAIENAARIKAPVLMAYGSEDVRVPLIHGEKMRDVLRKQGNTAEFMVMTGEGHGWQKESNNILWGNTVLNFIDRYIGPGAAKGK</sequence>
<dbReference type="InterPro" id="IPR029058">
    <property type="entry name" value="AB_hydrolase_fold"/>
</dbReference>
<evidence type="ECO:0000313" key="5">
    <source>
        <dbReference type="Proteomes" id="UP000241421"/>
    </source>
</evidence>
<proteinExistence type="predicted"/>
<name>A0A2U2HHM8_9BURK</name>
<evidence type="ECO:0000313" key="4">
    <source>
        <dbReference type="EMBL" id="PWF45408.1"/>
    </source>
</evidence>
<evidence type="ECO:0000259" key="3">
    <source>
        <dbReference type="Pfam" id="PF00326"/>
    </source>
</evidence>
<dbReference type="InterPro" id="IPR001375">
    <property type="entry name" value="Peptidase_S9_cat"/>
</dbReference>
<dbReference type="SUPFAM" id="SSF50969">
    <property type="entry name" value="YVTN repeat-like/Quinoprotein amine dehydrogenase"/>
    <property type="match status" value="1"/>
</dbReference>
<dbReference type="EMBL" id="PXWF02000255">
    <property type="protein sequence ID" value="PWF45408.1"/>
    <property type="molecule type" value="Genomic_DNA"/>
</dbReference>
<dbReference type="OrthoDB" id="4269629at2"/>
<keyword evidence="5" id="KW-1185">Reference proteome</keyword>
<evidence type="ECO:0000256" key="1">
    <source>
        <dbReference type="ARBA" id="ARBA00022801"/>
    </source>
</evidence>
<comment type="caution">
    <text evidence="4">The sequence shown here is derived from an EMBL/GenBank/DDBJ whole genome shotgun (WGS) entry which is preliminary data.</text>
</comment>
<dbReference type="Gene3D" id="3.40.50.1820">
    <property type="entry name" value="alpha/beta hydrolase"/>
    <property type="match status" value="1"/>
</dbReference>
<dbReference type="SUPFAM" id="SSF53474">
    <property type="entry name" value="alpha/beta-Hydrolases"/>
    <property type="match status" value="1"/>
</dbReference>
<dbReference type="PANTHER" id="PTHR42776">
    <property type="entry name" value="SERINE PEPTIDASE S9 FAMILY MEMBER"/>
    <property type="match status" value="1"/>
</dbReference>
<dbReference type="AlphaFoldDB" id="A0A2U2HHM8"/>
<feature type="signal peptide" evidence="2">
    <location>
        <begin position="1"/>
        <end position="27"/>
    </location>
</feature>
<gene>
    <name evidence="4" type="ORF">C7C56_017855</name>
</gene>
<feature type="domain" description="Peptidase S9 prolyl oligopeptidase catalytic" evidence="3">
    <location>
        <begin position="457"/>
        <end position="665"/>
    </location>
</feature>
<dbReference type="GO" id="GO:0006508">
    <property type="term" value="P:proteolysis"/>
    <property type="evidence" value="ECO:0007669"/>
    <property type="project" value="InterPro"/>
</dbReference>
<dbReference type="PANTHER" id="PTHR42776:SF27">
    <property type="entry name" value="DIPEPTIDYL PEPTIDASE FAMILY MEMBER 6"/>
    <property type="match status" value="1"/>
</dbReference>
<evidence type="ECO:0000256" key="2">
    <source>
        <dbReference type="SAM" id="SignalP"/>
    </source>
</evidence>
<protein>
    <submittedName>
        <fullName evidence="4">S9 family peptidase</fullName>
    </submittedName>
</protein>
<dbReference type="InterPro" id="IPR011042">
    <property type="entry name" value="6-blade_b-propeller_TolB-like"/>
</dbReference>
<dbReference type="Proteomes" id="UP000241421">
    <property type="component" value="Unassembled WGS sequence"/>
</dbReference>
<reference evidence="4 5" key="1">
    <citation type="submission" date="2018-04" db="EMBL/GenBank/DDBJ databases">
        <title>Massilia violaceinigra sp. nov., a novel purple-pigmented bacterium isolated from Tianshan glacier, Xinjiang, China.</title>
        <authorList>
            <person name="Wang H."/>
        </authorList>
    </citation>
    <scope>NUCLEOTIDE SEQUENCE [LARGE SCALE GENOMIC DNA]</scope>
    <source>
        <strain evidence="4 5">B448-2</strain>
    </source>
</reference>
<feature type="chain" id="PRO_5015477033" evidence="2">
    <location>
        <begin position="28"/>
        <end position="672"/>
    </location>
</feature>
<dbReference type="Pfam" id="PF00326">
    <property type="entry name" value="Peptidase_S9"/>
    <property type="match status" value="1"/>
</dbReference>
<keyword evidence="1" id="KW-0378">Hydrolase</keyword>
<dbReference type="InterPro" id="IPR011044">
    <property type="entry name" value="Quino_amine_DH_bsu"/>
</dbReference>
<keyword evidence="2" id="KW-0732">Signal</keyword>
<dbReference type="GO" id="GO:0004252">
    <property type="term" value="F:serine-type endopeptidase activity"/>
    <property type="evidence" value="ECO:0007669"/>
    <property type="project" value="TreeGrafter"/>
</dbReference>